<accession>A0A143HE33</accession>
<proteinExistence type="predicted"/>
<evidence type="ECO:0000259" key="3">
    <source>
        <dbReference type="PROSITE" id="PS51186"/>
    </source>
</evidence>
<dbReference type="STRING" id="241244.ATY39_11455"/>
<protein>
    <submittedName>
        <fullName evidence="4">Spermidine acetyltransferase</fullName>
    </submittedName>
</protein>
<dbReference type="RefSeq" id="WP_066789884.1">
    <property type="nucleotide sequence ID" value="NZ_CP014806.1"/>
</dbReference>
<feature type="domain" description="N-acetyltransferase" evidence="3">
    <location>
        <begin position="2"/>
        <end position="144"/>
    </location>
</feature>
<dbReference type="EMBL" id="CP014806">
    <property type="protein sequence ID" value="AMW99983.1"/>
    <property type="molecule type" value="Genomic_DNA"/>
</dbReference>
<dbReference type="InterPro" id="IPR016181">
    <property type="entry name" value="Acyl_CoA_acyltransferase"/>
</dbReference>
<dbReference type="SUPFAM" id="SSF55729">
    <property type="entry name" value="Acyl-CoA N-acyltransferases (Nat)"/>
    <property type="match status" value="1"/>
</dbReference>
<dbReference type="InterPro" id="IPR050680">
    <property type="entry name" value="YpeA/RimI_acetyltransf"/>
</dbReference>
<dbReference type="OrthoDB" id="9127144at2"/>
<dbReference type="Proteomes" id="UP000076021">
    <property type="component" value="Chromosome"/>
</dbReference>
<evidence type="ECO:0000256" key="1">
    <source>
        <dbReference type="ARBA" id="ARBA00022679"/>
    </source>
</evidence>
<keyword evidence="2" id="KW-0012">Acyltransferase</keyword>
<dbReference type="PANTHER" id="PTHR43420">
    <property type="entry name" value="ACETYLTRANSFERASE"/>
    <property type="match status" value="1"/>
</dbReference>
<keyword evidence="5" id="KW-1185">Reference proteome</keyword>
<dbReference type="PANTHER" id="PTHR43420:SF47">
    <property type="entry name" value="N-ACETYLTRANSFERASE DOMAIN-CONTAINING PROTEIN"/>
    <property type="match status" value="1"/>
</dbReference>
<name>A0A143HE33_9BACL</name>
<dbReference type="PROSITE" id="PS51186">
    <property type="entry name" value="GNAT"/>
    <property type="match status" value="1"/>
</dbReference>
<sequence length="144" mass="16563">MITFKDIDRHNFMNVINLKVADEQKNFVATNLFSLAQAKAYPECICLAIYAEEVLVGLTMYCIDADDGQYWIYRLMIDAQYQGKGYGKAAMKKLMSLIKEDTAHHVIYLSFEPENEGAKALYEKLGFNGDGRIIEEEIVYKYSY</sequence>
<dbReference type="Gene3D" id="3.40.630.30">
    <property type="match status" value="1"/>
</dbReference>
<dbReference type="InterPro" id="IPR000182">
    <property type="entry name" value="GNAT_dom"/>
</dbReference>
<dbReference type="Pfam" id="PF00583">
    <property type="entry name" value="Acetyltransf_1"/>
    <property type="match status" value="1"/>
</dbReference>
<reference evidence="4 5" key="1">
    <citation type="journal article" date="2016" name="Genome Announc.">
        <title>Whole-Genome Sequence of Rummeliibacillus stabekisii Strain PP9 Isolated from Antarctic Soil.</title>
        <authorList>
            <person name="da Mota F.F."/>
            <person name="Vollu R.E."/>
            <person name="Jurelevicius D."/>
            <person name="Seldin L."/>
        </authorList>
    </citation>
    <scope>NUCLEOTIDE SEQUENCE [LARGE SCALE GENOMIC DNA]</scope>
    <source>
        <strain evidence="4 5">PP9</strain>
    </source>
</reference>
<gene>
    <name evidence="4" type="ORF">ATY39_11455</name>
</gene>
<dbReference type="GO" id="GO:0016747">
    <property type="term" value="F:acyltransferase activity, transferring groups other than amino-acyl groups"/>
    <property type="evidence" value="ECO:0007669"/>
    <property type="project" value="InterPro"/>
</dbReference>
<evidence type="ECO:0000313" key="5">
    <source>
        <dbReference type="Proteomes" id="UP000076021"/>
    </source>
</evidence>
<reference evidence="5" key="2">
    <citation type="submission" date="2016-03" db="EMBL/GenBank/DDBJ databases">
        <authorList>
            <person name="Ploux O."/>
        </authorList>
    </citation>
    <scope>NUCLEOTIDE SEQUENCE [LARGE SCALE GENOMIC DNA]</scope>
    <source>
        <strain evidence="5">PP9</strain>
    </source>
</reference>
<evidence type="ECO:0000313" key="4">
    <source>
        <dbReference type="EMBL" id="AMW99983.1"/>
    </source>
</evidence>
<keyword evidence="1 4" id="KW-0808">Transferase</keyword>
<dbReference type="CDD" id="cd04301">
    <property type="entry name" value="NAT_SF"/>
    <property type="match status" value="1"/>
</dbReference>
<dbReference type="KEGG" id="rst:ATY39_11455"/>
<organism evidence="4 5">
    <name type="scientific">Rummeliibacillus stabekisii</name>
    <dbReference type="NCBI Taxonomy" id="241244"/>
    <lineage>
        <taxon>Bacteria</taxon>
        <taxon>Bacillati</taxon>
        <taxon>Bacillota</taxon>
        <taxon>Bacilli</taxon>
        <taxon>Bacillales</taxon>
        <taxon>Caryophanaceae</taxon>
        <taxon>Rummeliibacillus</taxon>
    </lineage>
</organism>
<dbReference type="AlphaFoldDB" id="A0A143HE33"/>
<evidence type="ECO:0000256" key="2">
    <source>
        <dbReference type="ARBA" id="ARBA00023315"/>
    </source>
</evidence>